<evidence type="ECO:0000256" key="6">
    <source>
        <dbReference type="ARBA" id="ARBA00022989"/>
    </source>
</evidence>
<evidence type="ECO:0000259" key="9">
    <source>
        <dbReference type="PROSITE" id="PS50850"/>
    </source>
</evidence>
<keyword evidence="6 8" id="KW-1133">Transmembrane helix</keyword>
<dbReference type="GO" id="GO:0005886">
    <property type="term" value="C:plasma membrane"/>
    <property type="evidence" value="ECO:0007669"/>
    <property type="project" value="UniProtKB-SubCell"/>
</dbReference>
<dbReference type="InterPro" id="IPR011701">
    <property type="entry name" value="MFS"/>
</dbReference>
<sequence>MKRPDPAGRTVTALLVMLTALGPLSTDLYLPSLPAMRQSFATDVPTIQLTLSVYMIAFAVGQLIWGPLSDRYGRRGPLLVAGALYLGASILCMVAPTVEFLIAARLVQGVGGCAGQVVARAVVRDVHGRAGARRVLAAIAAAMGLAPAIAPAIGGVLTDAFGWSACFWVLSLVGAVALLGVGLLLRETNAACGTGTIGPGRIATGYLTLLRQRQFTGFALAATTSYSGLFAWISGSSHVFIGLLDVSPSLYGLCFSSVVVGFILGARLAGRLPMEPGRAVLLGAVINAVGGGVMLAVLLAGKAGVATILAPMILYMVGMGIVLPNAQAGAIGPFPRHAGAASSLIGFVQYGFAALVGLGVGHGFEGGASSMAVVMAGTIAACGAGAVLAYLAIIRGAPEPVEAAV</sequence>
<dbReference type="InterPro" id="IPR036259">
    <property type="entry name" value="MFS_trans_sf"/>
</dbReference>
<dbReference type="GO" id="GO:1990961">
    <property type="term" value="P:xenobiotic detoxification by transmembrane export across the plasma membrane"/>
    <property type="evidence" value="ECO:0007669"/>
    <property type="project" value="InterPro"/>
</dbReference>
<dbReference type="GO" id="GO:0042910">
    <property type="term" value="F:xenobiotic transmembrane transporter activity"/>
    <property type="evidence" value="ECO:0007669"/>
    <property type="project" value="InterPro"/>
</dbReference>
<keyword evidence="7 8" id="KW-0472">Membrane</keyword>
<gene>
    <name evidence="10" type="ORF">KAJ83_18785</name>
</gene>
<keyword evidence="4" id="KW-1003">Cell membrane</keyword>
<feature type="transmembrane region" description="Helical" evidence="8">
    <location>
        <begin position="135"/>
        <end position="154"/>
    </location>
</feature>
<evidence type="ECO:0000256" key="3">
    <source>
        <dbReference type="ARBA" id="ARBA00022448"/>
    </source>
</evidence>
<feature type="transmembrane region" description="Helical" evidence="8">
    <location>
        <begin position="305"/>
        <end position="326"/>
    </location>
</feature>
<evidence type="ECO:0000256" key="8">
    <source>
        <dbReference type="RuleBase" id="RU365088"/>
    </source>
</evidence>
<keyword evidence="11" id="KW-1185">Reference proteome</keyword>
<feature type="transmembrane region" description="Helical" evidence="8">
    <location>
        <begin position="338"/>
        <end position="360"/>
    </location>
</feature>
<feature type="transmembrane region" description="Helical" evidence="8">
    <location>
        <begin position="46"/>
        <end position="66"/>
    </location>
</feature>
<protein>
    <recommendedName>
        <fullName evidence="8">Bcr/CflA family efflux transporter</fullName>
    </recommendedName>
</protein>
<evidence type="ECO:0000256" key="2">
    <source>
        <dbReference type="ARBA" id="ARBA00006236"/>
    </source>
</evidence>
<name>A0A8J7S909_9PROT</name>
<feature type="transmembrane region" description="Helical" evidence="8">
    <location>
        <begin position="102"/>
        <end position="123"/>
    </location>
</feature>
<evidence type="ECO:0000256" key="1">
    <source>
        <dbReference type="ARBA" id="ARBA00004651"/>
    </source>
</evidence>
<feature type="transmembrane region" description="Helical" evidence="8">
    <location>
        <begin position="280"/>
        <end position="299"/>
    </location>
</feature>
<evidence type="ECO:0000256" key="4">
    <source>
        <dbReference type="ARBA" id="ARBA00022475"/>
    </source>
</evidence>
<dbReference type="CDD" id="cd17320">
    <property type="entry name" value="MFS_MdfA_MDR_like"/>
    <property type="match status" value="1"/>
</dbReference>
<evidence type="ECO:0000256" key="5">
    <source>
        <dbReference type="ARBA" id="ARBA00022692"/>
    </source>
</evidence>
<dbReference type="InterPro" id="IPR001958">
    <property type="entry name" value="Tet-R_TetA/multi-R_MdtG-like"/>
</dbReference>
<feature type="domain" description="Major facilitator superfamily (MFS) profile" evidence="9">
    <location>
        <begin position="11"/>
        <end position="401"/>
    </location>
</feature>
<feature type="transmembrane region" description="Helical" evidence="8">
    <location>
        <begin position="218"/>
        <end position="244"/>
    </location>
</feature>
<dbReference type="Pfam" id="PF07690">
    <property type="entry name" value="MFS_1"/>
    <property type="match status" value="1"/>
</dbReference>
<dbReference type="InterPro" id="IPR004812">
    <property type="entry name" value="Efflux_drug-R_Bcr/CmlA"/>
</dbReference>
<comment type="similarity">
    <text evidence="2 8">Belongs to the major facilitator superfamily. Bcr/CmlA family.</text>
</comment>
<dbReference type="PROSITE" id="PS50850">
    <property type="entry name" value="MFS"/>
    <property type="match status" value="1"/>
</dbReference>
<evidence type="ECO:0000313" key="11">
    <source>
        <dbReference type="Proteomes" id="UP000672602"/>
    </source>
</evidence>
<keyword evidence="3 8" id="KW-0813">Transport</keyword>
<reference evidence="10" key="1">
    <citation type="submission" date="2021-04" db="EMBL/GenBank/DDBJ databases">
        <authorList>
            <person name="Zhang D.-C."/>
        </authorList>
    </citation>
    <scope>NUCLEOTIDE SEQUENCE</scope>
    <source>
        <strain evidence="10">CGMCC 1.15697</strain>
    </source>
</reference>
<comment type="caution">
    <text evidence="8">Lacks conserved residue(s) required for the propagation of feature annotation.</text>
</comment>
<dbReference type="InterPro" id="IPR020846">
    <property type="entry name" value="MFS_dom"/>
</dbReference>
<dbReference type="NCBIfam" id="TIGR00710">
    <property type="entry name" value="efflux_Bcr_CflA"/>
    <property type="match status" value="1"/>
</dbReference>
<feature type="transmembrane region" description="Helical" evidence="8">
    <location>
        <begin position="372"/>
        <end position="393"/>
    </location>
</feature>
<feature type="transmembrane region" description="Helical" evidence="8">
    <location>
        <begin position="78"/>
        <end position="96"/>
    </location>
</feature>
<dbReference type="AlphaFoldDB" id="A0A8J7S909"/>
<dbReference type="SUPFAM" id="SSF103473">
    <property type="entry name" value="MFS general substrate transporter"/>
    <property type="match status" value="1"/>
</dbReference>
<dbReference type="Proteomes" id="UP000672602">
    <property type="component" value="Unassembled WGS sequence"/>
</dbReference>
<evidence type="ECO:0000313" key="10">
    <source>
        <dbReference type="EMBL" id="MBP5859074.1"/>
    </source>
</evidence>
<dbReference type="RefSeq" id="WP_210683666.1">
    <property type="nucleotide sequence ID" value="NZ_JAGMWN010000014.1"/>
</dbReference>
<comment type="subcellular location">
    <subcellularLocation>
        <location evidence="8">Cell inner membrane</location>
        <topology evidence="8">Multi-pass membrane protein</topology>
    </subcellularLocation>
    <subcellularLocation>
        <location evidence="1">Cell membrane</location>
        <topology evidence="1">Multi-pass membrane protein</topology>
    </subcellularLocation>
</comment>
<evidence type="ECO:0000256" key="7">
    <source>
        <dbReference type="ARBA" id="ARBA00023136"/>
    </source>
</evidence>
<organism evidence="10 11">
    <name type="scientific">Marivibrio halodurans</name>
    <dbReference type="NCBI Taxonomy" id="2039722"/>
    <lineage>
        <taxon>Bacteria</taxon>
        <taxon>Pseudomonadati</taxon>
        <taxon>Pseudomonadota</taxon>
        <taxon>Alphaproteobacteria</taxon>
        <taxon>Rhodospirillales</taxon>
        <taxon>Rhodospirillaceae</taxon>
        <taxon>Marivibrio</taxon>
    </lineage>
</organism>
<comment type="caution">
    <text evidence="10">The sequence shown here is derived from an EMBL/GenBank/DDBJ whole genome shotgun (WGS) entry which is preliminary data.</text>
</comment>
<proteinExistence type="inferred from homology"/>
<accession>A0A8J7S909</accession>
<dbReference type="PANTHER" id="PTHR23502">
    <property type="entry name" value="MAJOR FACILITATOR SUPERFAMILY"/>
    <property type="match status" value="1"/>
</dbReference>
<dbReference type="EMBL" id="JAGMWN010000014">
    <property type="protein sequence ID" value="MBP5859074.1"/>
    <property type="molecule type" value="Genomic_DNA"/>
</dbReference>
<dbReference type="PANTHER" id="PTHR23502:SF132">
    <property type="entry name" value="POLYAMINE TRANSPORTER 2-RELATED"/>
    <property type="match status" value="1"/>
</dbReference>
<dbReference type="Gene3D" id="1.20.1720.10">
    <property type="entry name" value="Multidrug resistance protein D"/>
    <property type="match status" value="1"/>
</dbReference>
<feature type="transmembrane region" description="Helical" evidence="8">
    <location>
        <begin position="160"/>
        <end position="185"/>
    </location>
</feature>
<feature type="transmembrane region" description="Helical" evidence="8">
    <location>
        <begin position="250"/>
        <end position="268"/>
    </location>
</feature>
<keyword evidence="8" id="KW-0997">Cell inner membrane</keyword>
<keyword evidence="5 8" id="KW-0812">Transmembrane</keyword>
<dbReference type="PRINTS" id="PR01035">
    <property type="entry name" value="TCRTETA"/>
</dbReference>